<evidence type="ECO:0000259" key="2">
    <source>
        <dbReference type="Pfam" id="PF01206"/>
    </source>
</evidence>
<comment type="caution">
    <text evidence="3">The sequence shown here is derived from an EMBL/GenBank/DDBJ whole genome shotgun (WGS) entry which is preliminary data.</text>
</comment>
<sequence>MSVAPDASIPELDVRRLLCPIPVIRTQDRVKTMVPGALLDVLATDPGVLNDLPAWCRINGHRVVATDRRDGTIVVRVEVGGAAS</sequence>
<evidence type="ECO:0000256" key="1">
    <source>
        <dbReference type="ARBA" id="ARBA00008984"/>
    </source>
</evidence>
<reference evidence="3 4" key="1">
    <citation type="submission" date="2024-07" db="EMBL/GenBank/DDBJ databases">
        <authorList>
            <person name="Ren Q."/>
        </authorList>
    </citation>
    <scope>NUCLEOTIDE SEQUENCE [LARGE SCALE GENOMIC DNA]</scope>
    <source>
        <strain evidence="3 4">REN37</strain>
    </source>
</reference>
<evidence type="ECO:0000313" key="3">
    <source>
        <dbReference type="EMBL" id="MEY1662943.1"/>
    </source>
</evidence>
<protein>
    <submittedName>
        <fullName evidence="3">Sulfurtransferase TusA family protein</fullName>
    </submittedName>
</protein>
<name>A0ABV4AK81_9GAMM</name>
<dbReference type="SUPFAM" id="SSF64307">
    <property type="entry name" value="SirA-like"/>
    <property type="match status" value="1"/>
</dbReference>
<dbReference type="EMBL" id="JBGCUO010000002">
    <property type="protein sequence ID" value="MEY1662943.1"/>
    <property type="molecule type" value="Genomic_DNA"/>
</dbReference>
<dbReference type="InterPro" id="IPR036868">
    <property type="entry name" value="TusA-like_sf"/>
</dbReference>
<dbReference type="Proteomes" id="UP001562065">
    <property type="component" value="Unassembled WGS sequence"/>
</dbReference>
<dbReference type="Gene3D" id="3.30.110.40">
    <property type="entry name" value="TusA-like domain"/>
    <property type="match status" value="1"/>
</dbReference>
<dbReference type="PANTHER" id="PTHR33279">
    <property type="entry name" value="SULFUR CARRIER PROTEIN YEDF-RELATED"/>
    <property type="match status" value="1"/>
</dbReference>
<accession>A0ABV4AK81</accession>
<evidence type="ECO:0000313" key="4">
    <source>
        <dbReference type="Proteomes" id="UP001562065"/>
    </source>
</evidence>
<dbReference type="CDD" id="cd00291">
    <property type="entry name" value="SirA_YedF_YeeD"/>
    <property type="match status" value="1"/>
</dbReference>
<feature type="domain" description="UPF0033" evidence="2">
    <location>
        <begin position="11"/>
        <end position="78"/>
    </location>
</feature>
<dbReference type="PANTHER" id="PTHR33279:SF6">
    <property type="entry name" value="SULFUR CARRIER PROTEIN YEDF-RELATED"/>
    <property type="match status" value="1"/>
</dbReference>
<organism evidence="3 4">
    <name type="scientific">Isoalcanivorax beigongshangi</name>
    <dbReference type="NCBI Taxonomy" id="3238810"/>
    <lineage>
        <taxon>Bacteria</taxon>
        <taxon>Pseudomonadati</taxon>
        <taxon>Pseudomonadota</taxon>
        <taxon>Gammaproteobacteria</taxon>
        <taxon>Oceanospirillales</taxon>
        <taxon>Alcanivoracaceae</taxon>
        <taxon>Isoalcanivorax</taxon>
    </lineage>
</organism>
<dbReference type="Pfam" id="PF01206">
    <property type="entry name" value="TusA"/>
    <property type="match status" value="1"/>
</dbReference>
<keyword evidence="4" id="KW-1185">Reference proteome</keyword>
<dbReference type="InterPro" id="IPR001455">
    <property type="entry name" value="TusA-like"/>
</dbReference>
<comment type="similarity">
    <text evidence="1">Belongs to the sulfur carrier protein TusA family.</text>
</comment>
<dbReference type="RefSeq" id="WP_369456213.1">
    <property type="nucleotide sequence ID" value="NZ_JBGCUO010000002.1"/>
</dbReference>
<gene>
    <name evidence="3" type="ORF">AB5I84_12350</name>
</gene>
<proteinExistence type="inferred from homology"/>